<dbReference type="InterPro" id="IPR012336">
    <property type="entry name" value="Thioredoxin-like_fold"/>
</dbReference>
<dbReference type="Proteomes" id="UP000287198">
    <property type="component" value="Unassembled WGS sequence"/>
</dbReference>
<evidence type="ECO:0000259" key="2">
    <source>
        <dbReference type="PROSITE" id="PS51352"/>
    </source>
</evidence>
<gene>
    <name evidence="3" type="ORF">CWI69_06735</name>
</gene>
<dbReference type="InterPro" id="IPR013766">
    <property type="entry name" value="Thioredoxin_domain"/>
</dbReference>
<dbReference type="InterPro" id="IPR050824">
    <property type="entry name" value="Thiol_disulfide_DsbA"/>
</dbReference>
<keyword evidence="4" id="KW-1185">Reference proteome</keyword>
<dbReference type="Pfam" id="PF13462">
    <property type="entry name" value="Thioredoxin_4"/>
    <property type="match status" value="1"/>
</dbReference>
<dbReference type="Gene3D" id="3.40.30.10">
    <property type="entry name" value="Glutaredoxin"/>
    <property type="match status" value="1"/>
</dbReference>
<protein>
    <recommendedName>
        <fullName evidence="2">Thioredoxin domain-containing protein</fullName>
    </recommendedName>
</protein>
<keyword evidence="1" id="KW-0732">Signal</keyword>
<dbReference type="PANTHER" id="PTHR35891">
    <property type="entry name" value="THIOL:DISULFIDE INTERCHANGE PROTEIN DSBA"/>
    <property type="match status" value="1"/>
</dbReference>
<dbReference type="PROSITE" id="PS51352">
    <property type="entry name" value="THIOREDOXIN_2"/>
    <property type="match status" value="1"/>
</dbReference>
<dbReference type="EMBL" id="PIPW01000002">
    <property type="protein sequence ID" value="RUO52731.1"/>
    <property type="molecule type" value="Genomic_DNA"/>
</dbReference>
<evidence type="ECO:0000256" key="1">
    <source>
        <dbReference type="SAM" id="SignalP"/>
    </source>
</evidence>
<feature type="domain" description="Thioredoxin" evidence="2">
    <location>
        <begin position="34"/>
        <end position="235"/>
    </location>
</feature>
<dbReference type="PROSITE" id="PS51257">
    <property type="entry name" value="PROKAR_LIPOPROTEIN"/>
    <property type="match status" value="1"/>
</dbReference>
<comment type="caution">
    <text evidence="3">The sequence shown here is derived from an EMBL/GenBank/DDBJ whole genome shotgun (WGS) entry which is preliminary data.</text>
</comment>
<dbReference type="OrthoDB" id="9784896at2"/>
<name>A0A432XVW2_9GAMM</name>
<evidence type="ECO:0000313" key="4">
    <source>
        <dbReference type="Proteomes" id="UP000287198"/>
    </source>
</evidence>
<dbReference type="AlphaFoldDB" id="A0A432XVW2"/>
<sequence length="243" mass="27198">MRHLILVFLLLLTVGCQPANEESQQTEANSDVAAELVGNTPTQELPMTFVEGKDYRVLEQAIEVADFEPAPAEGGFIIEFLWPGCPHCQHFNPTIVAYDLEHTDVTVIKRAAPANERWALDARVFYALRDMGHSLDDELIGYYETVRENHERLPTQEDINAFLAEHAVDPIAFQDVYESSAITDKLRVVLQDMMDADISSVPTLVVNGKYVVTAPAPHSQEESKRYFALLDHLLQLDAVESSS</sequence>
<organism evidence="3 4">
    <name type="scientific">Pseudidiomarina halophila</name>
    <dbReference type="NCBI Taxonomy" id="1449799"/>
    <lineage>
        <taxon>Bacteria</taxon>
        <taxon>Pseudomonadati</taxon>
        <taxon>Pseudomonadota</taxon>
        <taxon>Gammaproteobacteria</taxon>
        <taxon>Alteromonadales</taxon>
        <taxon>Idiomarinaceae</taxon>
        <taxon>Pseudidiomarina</taxon>
    </lineage>
</organism>
<dbReference type="RefSeq" id="WP_126763156.1">
    <property type="nucleotide sequence ID" value="NZ_JBHLTZ010000012.1"/>
</dbReference>
<feature type="chain" id="PRO_5019104053" description="Thioredoxin domain-containing protein" evidence="1">
    <location>
        <begin position="20"/>
        <end position="243"/>
    </location>
</feature>
<evidence type="ECO:0000313" key="3">
    <source>
        <dbReference type="EMBL" id="RUO52731.1"/>
    </source>
</evidence>
<feature type="signal peptide" evidence="1">
    <location>
        <begin position="1"/>
        <end position="19"/>
    </location>
</feature>
<reference evidence="4" key="1">
    <citation type="journal article" date="2018" name="Front. Microbiol.">
        <title>Genome-Based Analysis Reveals the Taxonomy and Diversity of the Family Idiomarinaceae.</title>
        <authorList>
            <person name="Liu Y."/>
            <person name="Lai Q."/>
            <person name="Shao Z."/>
        </authorList>
    </citation>
    <scope>NUCLEOTIDE SEQUENCE [LARGE SCALE GENOMIC DNA]</scope>
    <source>
        <strain evidence="4">BH195</strain>
    </source>
</reference>
<dbReference type="SUPFAM" id="SSF52833">
    <property type="entry name" value="Thioredoxin-like"/>
    <property type="match status" value="1"/>
</dbReference>
<accession>A0A432XVW2</accession>
<dbReference type="PANTHER" id="PTHR35891:SF3">
    <property type="entry name" value="THIOL:DISULFIDE INTERCHANGE PROTEIN DSBL"/>
    <property type="match status" value="1"/>
</dbReference>
<dbReference type="InterPro" id="IPR036249">
    <property type="entry name" value="Thioredoxin-like_sf"/>
</dbReference>
<proteinExistence type="predicted"/>